<evidence type="ECO:0000313" key="2">
    <source>
        <dbReference type="Proteomes" id="UP000464086"/>
    </source>
</evidence>
<protein>
    <recommendedName>
        <fullName evidence="3">Acylphosphatase</fullName>
    </recommendedName>
</protein>
<dbReference type="RefSeq" id="WP_159367719.1">
    <property type="nucleotide sequence ID" value="NZ_CP047218.1"/>
</dbReference>
<dbReference type="AlphaFoldDB" id="A0A6P1GMF8"/>
<sequence>MILRIFIRGDQLADANHLVSKVRLRAAELGLTDVTPLNEAGGHVIEITGGEEALRRFWANAADLSGLGLTVLQRADEQRAGGSASQESTH</sequence>
<organism evidence="1 2">
    <name type="scientific">Sphingobium yanoikuyae</name>
    <name type="common">Sphingomonas yanoikuyae</name>
    <dbReference type="NCBI Taxonomy" id="13690"/>
    <lineage>
        <taxon>Bacteria</taxon>
        <taxon>Pseudomonadati</taxon>
        <taxon>Pseudomonadota</taxon>
        <taxon>Alphaproteobacteria</taxon>
        <taxon>Sphingomonadales</taxon>
        <taxon>Sphingomonadaceae</taxon>
        <taxon>Sphingobium</taxon>
    </lineage>
</organism>
<name>A0A6P1GMF8_SPHYA</name>
<dbReference type="EMBL" id="CP047218">
    <property type="protein sequence ID" value="QHD69590.1"/>
    <property type="molecule type" value="Genomic_DNA"/>
</dbReference>
<reference evidence="1 2" key="1">
    <citation type="submission" date="2019-12" db="EMBL/GenBank/DDBJ databases">
        <title>Functional and genomic insights into the Sphingobium yanoikuyae YC-JY1, a bacterium efficiently degrading bisphenol A.</title>
        <authorList>
            <person name="Jia Y."/>
            <person name="Li X."/>
            <person name="Wang J."/>
            <person name="Eltoukhy A."/>
            <person name="Lamraoui I."/>
            <person name="Yan Y."/>
        </authorList>
    </citation>
    <scope>NUCLEOTIDE SEQUENCE [LARGE SCALE GENOMIC DNA]</scope>
    <source>
        <strain evidence="1 2">YC-JY1</strain>
    </source>
</reference>
<dbReference type="Proteomes" id="UP000464086">
    <property type="component" value="Chromosome"/>
</dbReference>
<proteinExistence type="predicted"/>
<gene>
    <name evidence="1" type="ORF">GS397_22805</name>
</gene>
<accession>A0A6P1GMF8</accession>
<evidence type="ECO:0008006" key="3">
    <source>
        <dbReference type="Google" id="ProtNLM"/>
    </source>
</evidence>
<evidence type="ECO:0000313" key="1">
    <source>
        <dbReference type="EMBL" id="QHD69590.1"/>
    </source>
</evidence>